<evidence type="ECO:0008006" key="3">
    <source>
        <dbReference type="Google" id="ProtNLM"/>
    </source>
</evidence>
<gene>
    <name evidence="1" type="ORF">PS710_00851</name>
</gene>
<organism evidence="1 2">
    <name type="scientific">Pseudomonas fluorescens</name>
    <dbReference type="NCBI Taxonomy" id="294"/>
    <lineage>
        <taxon>Bacteria</taxon>
        <taxon>Pseudomonadati</taxon>
        <taxon>Pseudomonadota</taxon>
        <taxon>Gammaproteobacteria</taxon>
        <taxon>Pseudomonadales</taxon>
        <taxon>Pseudomonadaceae</taxon>
        <taxon>Pseudomonas</taxon>
    </lineage>
</organism>
<dbReference type="EMBL" id="CABVHW010000002">
    <property type="protein sequence ID" value="VVN77708.1"/>
    <property type="molecule type" value="Genomic_DNA"/>
</dbReference>
<dbReference type="Proteomes" id="UP000381093">
    <property type="component" value="Unassembled WGS sequence"/>
</dbReference>
<evidence type="ECO:0000313" key="1">
    <source>
        <dbReference type="EMBL" id="VVN77708.1"/>
    </source>
</evidence>
<sequence>MNADDIALPARQMESIKLDNLLINFTTEFQRIWDSRGSGSKPGSFWRPTPAPDLLPGYFPLGDVVAPGFENINQNSIVAVVCEGDPQLQDASKGKALSRPDDFEQVWRDSGSGARSDLTIWRPIPPHGYVALGVVCSNGRDKPLLNTVRCVRSDLAIASSISHMIWSDEGSAAKEKFSAWAIQPPTAAAGEIYFSSGNFIATPSYKRPATNVVAYSLRMQIPLRADPPLVPPALSGYELPQSEETAKSTQIARLPWFTILDPGLSPLEQLRTSAFYRLERVDQYVRIGHGHNKSTVGQNFKWTTSRAQSVETLEAFSDITSIKIRTDWPFNVTNLQTLSWLLSSSVRFSARLSKDFTHTEPSSTSWSAPAAMEVITIVPKHKFAVVYQIQSDYRLLREDGTQVATDISYTDTDSLYLTEYPSENDCEVIDTSLPLADSSAPIDTVP</sequence>
<name>A0A5E7AEQ3_PSEFL</name>
<accession>A0A5E7AEQ3</accession>
<proteinExistence type="predicted"/>
<dbReference type="AlphaFoldDB" id="A0A5E7AEQ3"/>
<reference evidence="1 2" key="1">
    <citation type="submission" date="2019-09" db="EMBL/GenBank/DDBJ databases">
        <authorList>
            <person name="Chandra G."/>
            <person name="Truman W A."/>
        </authorList>
    </citation>
    <scope>NUCLEOTIDE SEQUENCE [LARGE SCALE GENOMIC DNA]</scope>
    <source>
        <strain evidence="1">PS710</strain>
    </source>
</reference>
<dbReference type="InterPro" id="IPR009291">
    <property type="entry name" value="Vps62"/>
</dbReference>
<evidence type="ECO:0000313" key="2">
    <source>
        <dbReference type="Proteomes" id="UP000381093"/>
    </source>
</evidence>
<dbReference type="RefSeq" id="WP_150763337.1">
    <property type="nucleotide sequence ID" value="NZ_CABVHW010000002.1"/>
</dbReference>
<dbReference type="PANTHER" id="PTHR48219:SF2">
    <property type="entry name" value="VACUOLAR PROTEIN SORTING-ASSOCIATED PROTEIN 62"/>
    <property type="match status" value="1"/>
</dbReference>
<dbReference type="PANTHER" id="PTHR48219">
    <property type="entry name" value="VACUOLAR PROTEIN SORTING-ASSOCIATED PROTEIN 62-RELATED"/>
    <property type="match status" value="1"/>
</dbReference>
<protein>
    <recommendedName>
        <fullName evidence="3">DUF946 domain-containing protein</fullName>
    </recommendedName>
</protein>
<dbReference type="Pfam" id="PF06101">
    <property type="entry name" value="Vps62"/>
    <property type="match status" value="1"/>
</dbReference>